<keyword evidence="1" id="KW-0732">Signal</keyword>
<evidence type="ECO:0008006" key="4">
    <source>
        <dbReference type="Google" id="ProtNLM"/>
    </source>
</evidence>
<feature type="chain" id="PRO_5008060365" description="Lipoprotein" evidence="1">
    <location>
        <begin position="21"/>
        <end position="534"/>
    </location>
</feature>
<proteinExistence type="predicted"/>
<dbReference type="AlphaFoldDB" id="A0A177EG81"/>
<reference evidence="2 3" key="1">
    <citation type="submission" date="2016-02" db="EMBL/GenBank/DDBJ databases">
        <title>Discovery of a natural microsporidian pathogen with a broad tissue tropism in Caenorhabditis elegans.</title>
        <authorList>
            <person name="Luallen R.J."/>
            <person name="Reinke A.W."/>
            <person name="Tong L."/>
            <person name="Botts M.R."/>
            <person name="Felix M.-A."/>
            <person name="Troemel E.R."/>
        </authorList>
    </citation>
    <scope>NUCLEOTIDE SEQUENCE [LARGE SCALE GENOMIC DNA]</scope>
    <source>
        <strain evidence="2 3">JUm2807</strain>
    </source>
</reference>
<comment type="caution">
    <text evidence="2">The sequence shown here is derived from an EMBL/GenBank/DDBJ whole genome shotgun (WGS) entry which is preliminary data.</text>
</comment>
<accession>A0A177EG81</accession>
<gene>
    <name evidence="2" type="ORF">NEDG_01715</name>
</gene>
<dbReference type="EMBL" id="LTDL01000037">
    <property type="protein sequence ID" value="OAG30132.1"/>
    <property type="molecule type" value="Genomic_DNA"/>
</dbReference>
<organism evidence="2 3">
    <name type="scientific">Nematocida displodere</name>
    <dbReference type="NCBI Taxonomy" id="1805483"/>
    <lineage>
        <taxon>Eukaryota</taxon>
        <taxon>Fungi</taxon>
        <taxon>Fungi incertae sedis</taxon>
        <taxon>Microsporidia</taxon>
        <taxon>Nematocida</taxon>
    </lineage>
</organism>
<dbReference type="Proteomes" id="UP000185944">
    <property type="component" value="Unassembled WGS sequence"/>
</dbReference>
<evidence type="ECO:0000313" key="3">
    <source>
        <dbReference type="Proteomes" id="UP000185944"/>
    </source>
</evidence>
<evidence type="ECO:0000256" key="1">
    <source>
        <dbReference type="SAM" id="SignalP"/>
    </source>
</evidence>
<evidence type="ECO:0000313" key="2">
    <source>
        <dbReference type="EMBL" id="OAG30132.1"/>
    </source>
</evidence>
<dbReference type="RefSeq" id="XP_067544607.1">
    <property type="nucleotide sequence ID" value="XM_067689133.1"/>
</dbReference>
<feature type="signal peptide" evidence="1">
    <location>
        <begin position="1"/>
        <end position="20"/>
    </location>
</feature>
<sequence length="534" mass="59197">MKKTVLIMGVFAALAACKHGGNPRYIGSEVNDTYSHGFVAHPPAAVASASNPIIPVHIKEETCDAQKKKVDNILILTLSTIKGFFSSVMNLGEYSIYPTVFVHAYSADEDQEEENNYRMELEEEDYNNRQREIKKFNQIQKELLSYTGGRDGLQPDLLEESCIPGRGLGAKETRQAIHKQIDHLNEHLKHVGEDTLYDAFSGKFKALKTKKDNIEAFVKKGVKNARKNLVRQAKLTRAYTSSVAQDVLDRYDNTVRSAALLGDLVKKGVVTAKSAASELARAATQRPRAILHDGYENIKNAASDLFETASGTVDGVIKGLRDSPAEREGLAKEFPDIAQYHRKLLSPQAYSPKTAGRSNRFEVWLNPKPALPRIEAHWEEMGVKVEMLQSNFRRVSENISVLDSKYNHRLQEITDDLSKTLVALQSRLGTDIALAVPGIETHQEQFKTIIEGLKSKTDQTISGTFSPKGLLDYSMDISEKLHNLDALILSFFPTLTSPGVYSTGGLLASGELRAEDHPSYSSFLTPGVGTYLRV</sequence>
<keyword evidence="3" id="KW-1185">Reference proteome</keyword>
<name>A0A177EG81_9MICR</name>
<dbReference type="PROSITE" id="PS51257">
    <property type="entry name" value="PROKAR_LIPOPROTEIN"/>
    <property type="match status" value="1"/>
</dbReference>
<dbReference type="VEuPathDB" id="MicrosporidiaDB:NEDG_01715"/>
<dbReference type="OrthoDB" id="2187730at2759"/>
<dbReference type="GeneID" id="93648065"/>
<protein>
    <recommendedName>
        <fullName evidence="4">Lipoprotein</fullName>
    </recommendedName>
</protein>